<protein>
    <submittedName>
        <fullName evidence="2">Glycyl-tRNA synthetase</fullName>
    </submittedName>
</protein>
<keyword evidence="2" id="KW-0436">Ligase</keyword>
<accession>T0ZE32</accession>
<dbReference type="EMBL" id="AUZZ01007190">
    <property type="protein sequence ID" value="EQD43283.1"/>
    <property type="molecule type" value="Genomic_DNA"/>
</dbReference>
<name>T0ZE32_9ZZZZ</name>
<evidence type="ECO:0000259" key="1">
    <source>
        <dbReference type="PROSITE" id="PS50862"/>
    </source>
</evidence>
<dbReference type="InterPro" id="IPR006195">
    <property type="entry name" value="aa-tRNA-synth_II"/>
</dbReference>
<dbReference type="SUPFAM" id="SSF55681">
    <property type="entry name" value="Class II aaRS and biotin synthetases"/>
    <property type="match status" value="1"/>
</dbReference>
<dbReference type="Gene3D" id="3.30.930.10">
    <property type="entry name" value="Bira Bifunctional Protein, Domain 2"/>
    <property type="match status" value="1"/>
</dbReference>
<feature type="domain" description="Aminoacyl-transfer RNA synthetases class-II family profile" evidence="1">
    <location>
        <begin position="1"/>
        <end position="215"/>
    </location>
</feature>
<dbReference type="PROSITE" id="PS50862">
    <property type="entry name" value="AA_TRNA_LIGASE_II"/>
    <property type="match status" value="1"/>
</dbReference>
<dbReference type="PRINTS" id="PR01043">
    <property type="entry name" value="TRNASYNTHGLY"/>
</dbReference>
<proteinExistence type="predicted"/>
<keyword evidence="2" id="KW-0030">Aminoacyl-tRNA synthetase</keyword>
<dbReference type="GO" id="GO:0004820">
    <property type="term" value="F:glycine-tRNA ligase activity"/>
    <property type="evidence" value="ECO:0007669"/>
    <property type="project" value="TreeGrafter"/>
</dbReference>
<sequence length="218" mass="24697">MIGRAYRNEIAPRQVLFRSRAFTQAELQIFFDPSDYAVPLEAVAAERLPMVSADRRAAGDVTPVHRTPAELVDAGELPAFYAYHLARSYRFYREVLGYPAERIRLYEKSAAERAFYNRIQFDIEVDLVSLGGFREVGAVHYRGDYDLTRHGEGAKKDLSVARPDGRRVIPHVLEITFGVDRNIWALADLGLRTDGDRTVWRLPSYLAPIAGGVFPLLR</sequence>
<feature type="non-terminal residue" evidence="2">
    <location>
        <position position="218"/>
    </location>
</feature>
<gene>
    <name evidence="2" type="ORF">B2A_09953</name>
</gene>
<comment type="caution">
    <text evidence="2">The sequence shown here is derived from an EMBL/GenBank/DDBJ whole genome shotgun (WGS) entry which is preliminary data.</text>
</comment>
<dbReference type="GO" id="GO:0006426">
    <property type="term" value="P:glycyl-tRNA aminoacylation"/>
    <property type="evidence" value="ECO:0007669"/>
    <property type="project" value="TreeGrafter"/>
</dbReference>
<dbReference type="InterPro" id="IPR027031">
    <property type="entry name" value="Gly-tRNA_synthase/POLG2"/>
</dbReference>
<dbReference type="PANTHER" id="PTHR10745:SF0">
    <property type="entry name" value="GLYCINE--TRNA LIGASE"/>
    <property type="match status" value="1"/>
</dbReference>
<reference evidence="2" key="2">
    <citation type="journal article" date="2014" name="ISME J.">
        <title>Microbial stratification in low pH oxic and suboxic macroscopic growths along an acid mine drainage.</title>
        <authorList>
            <person name="Mendez-Garcia C."/>
            <person name="Mesa V."/>
            <person name="Sprenger R.R."/>
            <person name="Richter M."/>
            <person name="Diez M.S."/>
            <person name="Solano J."/>
            <person name="Bargiela R."/>
            <person name="Golyshina O.V."/>
            <person name="Manteca A."/>
            <person name="Ramos J.L."/>
            <person name="Gallego J.R."/>
            <person name="Llorente I."/>
            <person name="Martins Dos Santos V.A."/>
            <person name="Jensen O.N."/>
            <person name="Pelaez A.I."/>
            <person name="Sanchez J."/>
            <person name="Ferrer M."/>
        </authorList>
    </citation>
    <scope>NUCLEOTIDE SEQUENCE</scope>
</reference>
<reference evidence="2" key="1">
    <citation type="submission" date="2013-08" db="EMBL/GenBank/DDBJ databases">
        <authorList>
            <person name="Mendez C."/>
            <person name="Richter M."/>
            <person name="Ferrer M."/>
            <person name="Sanchez J."/>
        </authorList>
    </citation>
    <scope>NUCLEOTIDE SEQUENCE</scope>
</reference>
<dbReference type="AlphaFoldDB" id="T0ZE32"/>
<dbReference type="PANTHER" id="PTHR10745">
    <property type="entry name" value="GLYCYL-TRNA SYNTHETASE/DNA POLYMERASE SUBUNIT GAMMA-2"/>
    <property type="match status" value="1"/>
</dbReference>
<dbReference type="InterPro" id="IPR045864">
    <property type="entry name" value="aa-tRNA-synth_II/BPL/LPL"/>
</dbReference>
<organism evidence="2">
    <name type="scientific">mine drainage metagenome</name>
    <dbReference type="NCBI Taxonomy" id="410659"/>
    <lineage>
        <taxon>unclassified sequences</taxon>
        <taxon>metagenomes</taxon>
        <taxon>ecological metagenomes</taxon>
    </lineage>
</organism>
<dbReference type="GO" id="GO:0005737">
    <property type="term" value="C:cytoplasm"/>
    <property type="evidence" value="ECO:0007669"/>
    <property type="project" value="TreeGrafter"/>
</dbReference>
<evidence type="ECO:0000313" key="2">
    <source>
        <dbReference type="EMBL" id="EQD43283.1"/>
    </source>
</evidence>